<dbReference type="InterPro" id="IPR014167">
    <property type="entry name" value="Tol-Pal_TolB"/>
</dbReference>
<proteinExistence type="inferred from homology"/>
<keyword evidence="4 7" id="KW-0732">Signal</keyword>
<accession>A0A0T9JUG4</accession>
<keyword evidence="6 7" id="KW-0131">Cell cycle</keyword>
<feature type="chain" id="PRO_5016474588" description="Tol-Pal system protein TolB" evidence="7">
    <location>
        <begin position="22"/>
        <end position="430"/>
    </location>
</feature>
<organism evidence="9 10">
    <name type="scientific">Yersinia pseudotuberculosis</name>
    <dbReference type="NCBI Taxonomy" id="633"/>
    <lineage>
        <taxon>Bacteria</taxon>
        <taxon>Pseudomonadati</taxon>
        <taxon>Pseudomonadota</taxon>
        <taxon>Gammaproteobacteria</taxon>
        <taxon>Enterobacterales</taxon>
        <taxon>Yersiniaceae</taxon>
        <taxon>Yersinia</taxon>
    </lineage>
</organism>
<dbReference type="EMBL" id="UHJC01000001">
    <property type="protein sequence ID" value="SUP81278.1"/>
    <property type="molecule type" value="Genomic_DNA"/>
</dbReference>
<evidence type="ECO:0000256" key="2">
    <source>
        <dbReference type="ARBA" id="ARBA00009820"/>
    </source>
</evidence>
<dbReference type="GO" id="GO:0042597">
    <property type="term" value="C:periplasmic space"/>
    <property type="evidence" value="ECO:0007669"/>
    <property type="project" value="UniProtKB-SubCell"/>
</dbReference>
<evidence type="ECO:0000256" key="6">
    <source>
        <dbReference type="ARBA" id="ARBA00023306"/>
    </source>
</evidence>
<dbReference type="SUPFAM" id="SSF69304">
    <property type="entry name" value="Tricorn protease N-terminal domain"/>
    <property type="match status" value="1"/>
</dbReference>
<evidence type="ECO:0000256" key="7">
    <source>
        <dbReference type="HAMAP-Rule" id="MF_00671"/>
    </source>
</evidence>
<evidence type="ECO:0000256" key="1">
    <source>
        <dbReference type="ARBA" id="ARBA00004418"/>
    </source>
</evidence>
<dbReference type="AlphaFoldDB" id="A0A0T9JUG4"/>
<dbReference type="Pfam" id="PF07676">
    <property type="entry name" value="PD40"/>
    <property type="match status" value="4"/>
</dbReference>
<dbReference type="InterPro" id="IPR011042">
    <property type="entry name" value="6-blade_b-propeller_TolB-like"/>
</dbReference>
<keyword evidence="3 7" id="KW-0132">Cell division</keyword>
<dbReference type="SUPFAM" id="SSF52964">
    <property type="entry name" value="TolB, N-terminal domain"/>
    <property type="match status" value="1"/>
</dbReference>
<dbReference type="FunFam" id="2.120.10.30:FF:000022">
    <property type="entry name" value="Tol-Pal system protein TolB"/>
    <property type="match status" value="1"/>
</dbReference>
<evidence type="ECO:0000256" key="4">
    <source>
        <dbReference type="ARBA" id="ARBA00022729"/>
    </source>
</evidence>
<keyword evidence="5 7" id="KW-0574">Periplasm</keyword>
<dbReference type="GO" id="GO:0051301">
    <property type="term" value="P:cell division"/>
    <property type="evidence" value="ECO:0007669"/>
    <property type="project" value="UniProtKB-UniRule"/>
</dbReference>
<dbReference type="Gene3D" id="3.40.50.10070">
    <property type="entry name" value="TolB, N-terminal domain"/>
    <property type="match status" value="1"/>
</dbReference>
<comment type="similarity">
    <text evidence="2 7">Belongs to the TolB family.</text>
</comment>
<dbReference type="RefSeq" id="WP_050093847.1">
    <property type="nucleotide sequence ID" value="NZ_CPWG01000044.1"/>
</dbReference>
<evidence type="ECO:0000313" key="9">
    <source>
        <dbReference type="EMBL" id="SUP81278.1"/>
    </source>
</evidence>
<dbReference type="InterPro" id="IPR011659">
    <property type="entry name" value="WD40"/>
</dbReference>
<comment type="function">
    <text evidence="7">Part of the Tol-Pal system, which plays a role in outer membrane invagination during cell division and is important for maintaining outer membrane integrity. TolB occupies a key intermediary position in the Tol-Pal system because it communicates directly with both membrane-embedded components, Pal in the outer membrane and TolA in the inner membrane.</text>
</comment>
<dbReference type="GO" id="GO:0017038">
    <property type="term" value="P:protein import"/>
    <property type="evidence" value="ECO:0007669"/>
    <property type="project" value="InterPro"/>
</dbReference>
<feature type="signal peptide" evidence="7">
    <location>
        <begin position="1"/>
        <end position="21"/>
    </location>
</feature>
<evidence type="ECO:0000259" key="8">
    <source>
        <dbReference type="Pfam" id="PF04052"/>
    </source>
</evidence>
<dbReference type="PANTHER" id="PTHR36842:SF1">
    <property type="entry name" value="PROTEIN TOLB"/>
    <property type="match status" value="1"/>
</dbReference>
<evidence type="ECO:0000256" key="3">
    <source>
        <dbReference type="ARBA" id="ARBA00022618"/>
    </source>
</evidence>
<comment type="subunit">
    <text evidence="7">The Tol-Pal system is composed of five core proteins: the inner membrane proteins TolA, TolQ and TolR, the periplasmic protein TolB and the outer membrane protein Pal. They form a network linking the inner and outer membranes and the peptidoglycan layer.</text>
</comment>
<dbReference type="HAMAP" id="MF_00671">
    <property type="entry name" value="TolB"/>
    <property type="match status" value="1"/>
</dbReference>
<evidence type="ECO:0000313" key="10">
    <source>
        <dbReference type="Proteomes" id="UP000255087"/>
    </source>
</evidence>
<name>A0A0T9JUG4_YERPU</name>
<dbReference type="InterPro" id="IPR007195">
    <property type="entry name" value="TolB_N"/>
</dbReference>
<dbReference type="Gene3D" id="2.120.10.30">
    <property type="entry name" value="TolB, C-terminal domain"/>
    <property type="match status" value="1"/>
</dbReference>
<dbReference type="eggNOG" id="COG0823">
    <property type="taxonomic scope" value="Bacteria"/>
</dbReference>
<sequence length="430" mass="45989" precursor="true">MKQAFRVALGFLVLWASVLHAEVRIEITQGVDSARPIGVVPFKWMGPGTPPEEIGAIVGADLRNSGKFNPIDAARMPQQPSTAAEVTPAAWTALGIDAVVVGQVQPSADGSYVVSYQLVDTSGSAGSILAQNQYKVTKQWLRYSAHTASDEVFEKLTGIKGAFRTRIAYVVKTNGGKFPHELRVSDYDGYNQFVVHRSPEPLMSPAWSPDGSKIAYVTFESGKSALVIQTLANGAIRQVASFPRHNGAPAFSPDGTKLAFALSKSGSLNLYVMDLASGQISQVTDGRSNNTEPSWFPDSQNLAYTSDQGGRPQVYKVNINGGAPQRITWEGSQNQNADVSPDGKFLVLVSSNGGAQHIAKQDLETGAVQVLTDTLLDETPSIAPNGTMVIYSSTQGLGSVLQLVSTDGRFKARLPATDGQVKFPAWSPYL</sequence>
<feature type="domain" description="TolB N-terminal" evidence="8">
    <location>
        <begin position="23"/>
        <end position="122"/>
    </location>
</feature>
<protein>
    <recommendedName>
        <fullName evidence="7">Tol-Pal system protein TolB</fullName>
    </recommendedName>
</protein>
<dbReference type="PANTHER" id="PTHR36842">
    <property type="entry name" value="PROTEIN TOLB HOMOLOG"/>
    <property type="match status" value="1"/>
</dbReference>
<dbReference type="NCBIfam" id="TIGR02800">
    <property type="entry name" value="propeller_TolB"/>
    <property type="match status" value="1"/>
</dbReference>
<dbReference type="Pfam" id="PF04052">
    <property type="entry name" value="TolB_N"/>
    <property type="match status" value="1"/>
</dbReference>
<reference evidence="9 10" key="1">
    <citation type="submission" date="2018-06" db="EMBL/GenBank/DDBJ databases">
        <authorList>
            <consortium name="Pathogen Informatics"/>
            <person name="Doyle S."/>
        </authorList>
    </citation>
    <scope>NUCLEOTIDE SEQUENCE [LARGE SCALE GENOMIC DNA]</scope>
    <source>
        <strain evidence="9 10">NCTC8580</strain>
    </source>
</reference>
<evidence type="ECO:0000256" key="5">
    <source>
        <dbReference type="ARBA" id="ARBA00022764"/>
    </source>
</evidence>
<dbReference type="Proteomes" id="UP000255087">
    <property type="component" value="Unassembled WGS sequence"/>
</dbReference>
<gene>
    <name evidence="7 9" type="primary">tolB</name>
    <name evidence="9" type="ORF">NCTC8580_01362</name>
</gene>
<comment type="subcellular location">
    <subcellularLocation>
        <location evidence="1 7">Periplasm</location>
    </subcellularLocation>
</comment>